<evidence type="ECO:0000256" key="1">
    <source>
        <dbReference type="SAM" id="MobiDB-lite"/>
    </source>
</evidence>
<dbReference type="AlphaFoldDB" id="A0A1X7AMJ7"/>
<gene>
    <name evidence="2" type="ORF">EHSB41UT_03127</name>
</gene>
<feature type="compositionally biased region" description="Basic and acidic residues" evidence="1">
    <location>
        <begin position="25"/>
        <end position="39"/>
    </location>
</feature>
<dbReference type="EMBL" id="FWPT01000007">
    <property type="protein sequence ID" value="SMA49229.1"/>
    <property type="molecule type" value="Genomic_DNA"/>
</dbReference>
<organism evidence="2 3">
    <name type="scientific">Parendozoicomonas haliclonae</name>
    <dbReference type="NCBI Taxonomy" id="1960125"/>
    <lineage>
        <taxon>Bacteria</taxon>
        <taxon>Pseudomonadati</taxon>
        <taxon>Pseudomonadota</taxon>
        <taxon>Gammaproteobacteria</taxon>
        <taxon>Oceanospirillales</taxon>
        <taxon>Endozoicomonadaceae</taxon>
        <taxon>Parendozoicomonas</taxon>
    </lineage>
</organism>
<protein>
    <submittedName>
        <fullName evidence="2">Uncharacterized protein</fullName>
    </submittedName>
</protein>
<feature type="compositionally biased region" description="Basic residues" evidence="1">
    <location>
        <begin position="1"/>
        <end position="10"/>
    </location>
</feature>
<evidence type="ECO:0000313" key="2">
    <source>
        <dbReference type="EMBL" id="SMA49229.1"/>
    </source>
</evidence>
<sequence>MITRSMSKRQRPVEQPSPKSLPEPALKRTKPDEPTKEWRTYHGRSGARYQVLVPIETDKCGCCQLSDSLGQIKLMCGAARQNIFHRVCVACYANPYLKPECPQCTMSYHFRPEELRYGIVERKDAGKPARCQPCGWQGRLSQLKFHERSCRTKFPCINTHCTYEATPYYLSDHRSICHLEKERCQTCHNGYTRSFLIDHVSTCPAKLHRLNNLGDLVIPHSLFHGLRLLMADLQTRENPRRPRLSYSAERFLDEQAGAIADNLGMMGITPAYTYTHPQDPWVPDDDEIHLPAIEPDSASTIDSLSDSLDLSESLDNG</sequence>
<name>A0A1X7AMJ7_9GAMM</name>
<feature type="region of interest" description="Disordered" evidence="1">
    <location>
        <begin position="1"/>
        <end position="39"/>
    </location>
</feature>
<feature type="region of interest" description="Disordered" evidence="1">
    <location>
        <begin position="294"/>
        <end position="317"/>
    </location>
</feature>
<keyword evidence="3" id="KW-1185">Reference proteome</keyword>
<proteinExistence type="predicted"/>
<reference evidence="2 3" key="1">
    <citation type="submission" date="2017-03" db="EMBL/GenBank/DDBJ databases">
        <authorList>
            <person name="Afonso C.L."/>
            <person name="Miller P.J."/>
            <person name="Scott M.A."/>
            <person name="Spackman E."/>
            <person name="Goraichik I."/>
            <person name="Dimitrov K.M."/>
            <person name="Suarez D.L."/>
            <person name="Swayne D.E."/>
        </authorList>
    </citation>
    <scope>NUCLEOTIDE SEQUENCE [LARGE SCALE GENOMIC DNA]</scope>
    <source>
        <strain evidence="2">SB41UT1</strain>
    </source>
</reference>
<dbReference type="Proteomes" id="UP000196573">
    <property type="component" value="Unassembled WGS sequence"/>
</dbReference>
<evidence type="ECO:0000313" key="3">
    <source>
        <dbReference type="Proteomes" id="UP000196573"/>
    </source>
</evidence>
<accession>A0A1X7AMJ7</accession>
<feature type="compositionally biased region" description="Low complexity" evidence="1">
    <location>
        <begin position="296"/>
        <end position="317"/>
    </location>
</feature>